<evidence type="ECO:0000313" key="3">
    <source>
        <dbReference type="Proteomes" id="UP000007881"/>
    </source>
</evidence>
<dbReference type="KEGG" id="phm:PSMK_01440"/>
<dbReference type="RefSeq" id="WP_014435523.1">
    <property type="nucleotide sequence ID" value="NC_017080.1"/>
</dbReference>
<name>I0IAL5_PHYMF</name>
<dbReference type="InterPro" id="IPR050256">
    <property type="entry name" value="Glycosyltransferase_2"/>
</dbReference>
<evidence type="ECO:0000313" key="2">
    <source>
        <dbReference type="EMBL" id="BAM02303.1"/>
    </source>
</evidence>
<evidence type="ECO:0000259" key="1">
    <source>
        <dbReference type="Pfam" id="PF00535"/>
    </source>
</evidence>
<proteinExistence type="predicted"/>
<protein>
    <submittedName>
        <fullName evidence="2">Putative glycosyltransferase</fullName>
    </submittedName>
</protein>
<dbReference type="GO" id="GO:0016740">
    <property type="term" value="F:transferase activity"/>
    <property type="evidence" value="ECO:0007669"/>
    <property type="project" value="UniProtKB-KW"/>
</dbReference>
<dbReference type="eggNOG" id="COG0463">
    <property type="taxonomic scope" value="Bacteria"/>
</dbReference>
<sequence length="253" mass="26358">MEAADRPSDPFTPGGLGVVIPARNEVDAIPRLAAALAPLLADGSIARAVLVDNGSTDGTAAAAEAAGLGVVREPVRGYGAACLAGIARLREDRPAPAAVGFLDADLADDPGLLPALAAPVLAGAADLALGQRPRLAEPGSLNGHQRFGNTLATALLRLATGRRHRDLGPMRVVSAAALDRLEMADRTWGWTIEMQHKAATRGLRVVELDVPYRRRTTGRSKISGSLTGSARAAVVIVRTVAALWWSERRRPGA</sequence>
<dbReference type="InterPro" id="IPR001173">
    <property type="entry name" value="Glyco_trans_2-like"/>
</dbReference>
<organism evidence="2 3">
    <name type="scientific">Phycisphaera mikurensis (strain NBRC 102666 / KCTC 22515 / FYK2301M01)</name>
    <dbReference type="NCBI Taxonomy" id="1142394"/>
    <lineage>
        <taxon>Bacteria</taxon>
        <taxon>Pseudomonadati</taxon>
        <taxon>Planctomycetota</taxon>
        <taxon>Phycisphaerae</taxon>
        <taxon>Phycisphaerales</taxon>
        <taxon>Phycisphaeraceae</taxon>
        <taxon>Phycisphaera</taxon>
    </lineage>
</organism>
<dbReference type="SUPFAM" id="SSF53448">
    <property type="entry name" value="Nucleotide-diphospho-sugar transferases"/>
    <property type="match status" value="1"/>
</dbReference>
<keyword evidence="2" id="KW-0808">Transferase</keyword>
<dbReference type="Gene3D" id="3.90.550.10">
    <property type="entry name" value="Spore Coat Polysaccharide Biosynthesis Protein SpsA, Chain A"/>
    <property type="match status" value="1"/>
</dbReference>
<feature type="domain" description="Glycosyltransferase 2-like" evidence="1">
    <location>
        <begin position="18"/>
        <end position="152"/>
    </location>
</feature>
<dbReference type="CDD" id="cd04179">
    <property type="entry name" value="DPM_DPG-synthase_like"/>
    <property type="match status" value="1"/>
</dbReference>
<dbReference type="PANTHER" id="PTHR48090">
    <property type="entry name" value="UNDECAPRENYL-PHOSPHATE 4-DEOXY-4-FORMAMIDO-L-ARABINOSE TRANSFERASE-RELATED"/>
    <property type="match status" value="1"/>
</dbReference>
<dbReference type="STRING" id="1142394.PSMK_01440"/>
<reference evidence="2 3" key="1">
    <citation type="submission" date="2012-02" db="EMBL/GenBank/DDBJ databases">
        <title>Complete genome sequence of Phycisphaera mikurensis NBRC 102666.</title>
        <authorList>
            <person name="Ankai A."/>
            <person name="Hosoyama A."/>
            <person name="Terui Y."/>
            <person name="Sekine M."/>
            <person name="Fukai R."/>
            <person name="Kato Y."/>
            <person name="Nakamura S."/>
            <person name="Yamada-Narita S."/>
            <person name="Kawakoshi A."/>
            <person name="Fukunaga Y."/>
            <person name="Yamazaki S."/>
            <person name="Fujita N."/>
        </authorList>
    </citation>
    <scope>NUCLEOTIDE SEQUENCE [LARGE SCALE GENOMIC DNA]</scope>
    <source>
        <strain evidence="3">NBRC 102666 / KCTC 22515 / FYK2301M01</strain>
    </source>
</reference>
<gene>
    <name evidence="2" type="ordered locus">PSMK_01440</name>
</gene>
<dbReference type="HOGENOM" id="CLU_033536_7_5_0"/>
<dbReference type="AlphaFoldDB" id="I0IAL5"/>
<dbReference type="Pfam" id="PF00535">
    <property type="entry name" value="Glycos_transf_2"/>
    <property type="match status" value="1"/>
</dbReference>
<dbReference type="OrthoDB" id="9810303at2"/>
<dbReference type="Proteomes" id="UP000007881">
    <property type="component" value="Chromosome"/>
</dbReference>
<dbReference type="InterPro" id="IPR029044">
    <property type="entry name" value="Nucleotide-diphossugar_trans"/>
</dbReference>
<dbReference type="PANTHER" id="PTHR48090:SF7">
    <property type="entry name" value="RFBJ PROTEIN"/>
    <property type="match status" value="1"/>
</dbReference>
<dbReference type="EMBL" id="AP012338">
    <property type="protein sequence ID" value="BAM02303.1"/>
    <property type="molecule type" value="Genomic_DNA"/>
</dbReference>
<accession>I0IAL5</accession>
<keyword evidence="3" id="KW-1185">Reference proteome</keyword>